<name>A0A975IEC3_9SPIR</name>
<proteinExistence type="predicted"/>
<organism evidence="2 3">
    <name type="scientific">Treponema parvum</name>
    <dbReference type="NCBI Taxonomy" id="138851"/>
    <lineage>
        <taxon>Bacteria</taxon>
        <taxon>Pseudomonadati</taxon>
        <taxon>Spirochaetota</taxon>
        <taxon>Spirochaetia</taxon>
        <taxon>Spirochaetales</taxon>
        <taxon>Treponemataceae</taxon>
        <taxon>Treponema</taxon>
    </lineage>
</organism>
<protein>
    <recommendedName>
        <fullName evidence="4">DUF3108 domain-containing protein</fullName>
    </recommendedName>
</protein>
<evidence type="ECO:0000313" key="2">
    <source>
        <dbReference type="EMBL" id="QTQ13905.1"/>
    </source>
</evidence>
<gene>
    <name evidence="2" type="ORF">HRQ91_05235</name>
</gene>
<dbReference type="RefSeq" id="WP_210120578.1">
    <property type="nucleotide sequence ID" value="NZ_CP054142.1"/>
</dbReference>
<evidence type="ECO:0000256" key="1">
    <source>
        <dbReference type="SAM" id="SignalP"/>
    </source>
</evidence>
<dbReference type="KEGG" id="tpav:HRQ91_05235"/>
<keyword evidence="1" id="KW-0732">Signal</keyword>
<reference evidence="2 3" key="1">
    <citation type="journal article" date="2021" name="Microbiol. Resour. Announc.">
        <title>Complete Genome Sequences of Three Human Oral Treponema parvum Isolates.</title>
        <authorList>
            <person name="Zeng H."/>
            <person name="Watt R.M."/>
        </authorList>
    </citation>
    <scope>NUCLEOTIDE SEQUENCE [LARGE SCALE GENOMIC DNA]</scope>
    <source>
        <strain evidence="2 3">ATCC 700770</strain>
    </source>
</reference>
<feature type="signal peptide" evidence="1">
    <location>
        <begin position="1"/>
        <end position="22"/>
    </location>
</feature>
<accession>A0A975IEC3</accession>
<keyword evidence="3" id="KW-1185">Reference proteome</keyword>
<evidence type="ECO:0000313" key="3">
    <source>
        <dbReference type="Proteomes" id="UP000671908"/>
    </source>
</evidence>
<dbReference type="EMBL" id="CP054142">
    <property type="protein sequence ID" value="QTQ13905.1"/>
    <property type="molecule type" value="Genomic_DNA"/>
</dbReference>
<sequence length="227" mass="24749">MKKFTIACVFSAVFLIAALSFAAADPATDVKIDYRMDLALKNHDADYFKWTVGTQTVQDKFDAASGASLKGSTKAFNAVRFAEPADARKASMPSGLRSVFLFAIADGSFVKSHALKVTDDAGVITVRFIRKTNAFELKTDKKGNFNLLTGSKIAKNVTDKKDNGFVIKPEYLKKGGDASNMADLDWSKLPFEADAFSPEAAYHYDGNVQFTFKNNVLGIVGTLSRTK</sequence>
<feature type="chain" id="PRO_5037041057" description="DUF3108 domain-containing protein" evidence="1">
    <location>
        <begin position="23"/>
        <end position="227"/>
    </location>
</feature>
<dbReference type="AlphaFoldDB" id="A0A975IEC3"/>
<evidence type="ECO:0008006" key="4">
    <source>
        <dbReference type="Google" id="ProtNLM"/>
    </source>
</evidence>
<dbReference type="Proteomes" id="UP000671908">
    <property type="component" value="Chromosome"/>
</dbReference>